<gene>
    <name evidence="5" type="ORF">WJX81_003791</name>
</gene>
<dbReference type="PANTHER" id="PTHR11545">
    <property type="entry name" value="RIBOSOMAL PROTEIN L13"/>
    <property type="match status" value="1"/>
</dbReference>
<evidence type="ECO:0000256" key="1">
    <source>
        <dbReference type="ARBA" id="ARBA00006227"/>
    </source>
</evidence>
<dbReference type="PANTHER" id="PTHR11545:SF2">
    <property type="entry name" value="LARGE RIBOSOMAL SUBUNIT PROTEIN UL13M"/>
    <property type="match status" value="1"/>
</dbReference>
<evidence type="ECO:0000256" key="2">
    <source>
        <dbReference type="ARBA" id="ARBA00022980"/>
    </source>
</evidence>
<dbReference type="InterPro" id="IPR023563">
    <property type="entry name" value="Ribosomal_uL13_CS"/>
</dbReference>
<reference evidence="5 6" key="1">
    <citation type="journal article" date="2024" name="Nat. Commun.">
        <title>Phylogenomics reveals the evolutionary origins of lichenization in chlorophyte algae.</title>
        <authorList>
            <person name="Puginier C."/>
            <person name="Libourel C."/>
            <person name="Otte J."/>
            <person name="Skaloud P."/>
            <person name="Haon M."/>
            <person name="Grisel S."/>
            <person name="Petersen M."/>
            <person name="Berrin J.G."/>
            <person name="Delaux P.M."/>
            <person name="Dal Grande F."/>
            <person name="Keller J."/>
        </authorList>
    </citation>
    <scope>NUCLEOTIDE SEQUENCE [LARGE SCALE GENOMIC DNA]</scope>
    <source>
        <strain evidence="5 6">SAG 245.80</strain>
    </source>
</reference>
<dbReference type="InterPro" id="IPR036899">
    <property type="entry name" value="Ribosomal_uL13_sf"/>
</dbReference>
<evidence type="ECO:0000313" key="5">
    <source>
        <dbReference type="EMBL" id="KAK9837291.1"/>
    </source>
</evidence>
<accession>A0AAW1RV76</accession>
<dbReference type="GO" id="GO:0003729">
    <property type="term" value="F:mRNA binding"/>
    <property type="evidence" value="ECO:0007669"/>
    <property type="project" value="TreeGrafter"/>
</dbReference>
<dbReference type="HAMAP" id="MF_01366">
    <property type="entry name" value="Ribosomal_uL13"/>
    <property type="match status" value="1"/>
</dbReference>
<dbReference type="CDD" id="cd00392">
    <property type="entry name" value="Ribosomal_L13"/>
    <property type="match status" value="1"/>
</dbReference>
<dbReference type="GO" id="GO:0003735">
    <property type="term" value="F:structural constituent of ribosome"/>
    <property type="evidence" value="ECO:0007669"/>
    <property type="project" value="InterPro"/>
</dbReference>
<name>A0AAW1RV76_9CHLO</name>
<dbReference type="InterPro" id="IPR005822">
    <property type="entry name" value="Ribosomal_uL13"/>
</dbReference>
<organism evidence="5 6">
    <name type="scientific">Elliptochloris bilobata</name>
    <dbReference type="NCBI Taxonomy" id="381761"/>
    <lineage>
        <taxon>Eukaryota</taxon>
        <taxon>Viridiplantae</taxon>
        <taxon>Chlorophyta</taxon>
        <taxon>core chlorophytes</taxon>
        <taxon>Trebouxiophyceae</taxon>
        <taxon>Trebouxiophyceae incertae sedis</taxon>
        <taxon>Elliptochloris clade</taxon>
        <taxon>Elliptochloris</taxon>
    </lineage>
</organism>
<keyword evidence="2 4" id="KW-0689">Ribosomal protein</keyword>
<dbReference type="GO" id="GO:0006412">
    <property type="term" value="P:translation"/>
    <property type="evidence" value="ECO:0007669"/>
    <property type="project" value="InterPro"/>
</dbReference>
<dbReference type="InterPro" id="IPR005823">
    <property type="entry name" value="Ribosomal_uL13_bac-type"/>
</dbReference>
<dbReference type="GO" id="GO:0005762">
    <property type="term" value="C:mitochondrial large ribosomal subunit"/>
    <property type="evidence" value="ECO:0007669"/>
    <property type="project" value="TreeGrafter"/>
</dbReference>
<dbReference type="PROSITE" id="PS00783">
    <property type="entry name" value="RIBOSOMAL_L13"/>
    <property type="match status" value="1"/>
</dbReference>
<dbReference type="Proteomes" id="UP001445335">
    <property type="component" value="Unassembled WGS sequence"/>
</dbReference>
<proteinExistence type="inferred from homology"/>
<dbReference type="NCBIfam" id="TIGR01066">
    <property type="entry name" value="rplM_bact"/>
    <property type="match status" value="1"/>
</dbReference>
<dbReference type="Gene3D" id="3.90.1180.10">
    <property type="entry name" value="Ribosomal protein L13"/>
    <property type="match status" value="1"/>
</dbReference>
<dbReference type="GO" id="GO:0017148">
    <property type="term" value="P:negative regulation of translation"/>
    <property type="evidence" value="ECO:0007669"/>
    <property type="project" value="TreeGrafter"/>
</dbReference>
<dbReference type="EMBL" id="JALJOU010000022">
    <property type="protein sequence ID" value="KAK9837291.1"/>
    <property type="molecule type" value="Genomic_DNA"/>
</dbReference>
<evidence type="ECO:0008006" key="7">
    <source>
        <dbReference type="Google" id="ProtNLM"/>
    </source>
</evidence>
<evidence type="ECO:0000256" key="3">
    <source>
        <dbReference type="ARBA" id="ARBA00023274"/>
    </source>
</evidence>
<comment type="similarity">
    <text evidence="1 4">Belongs to the universal ribosomal protein uL13 family.</text>
</comment>
<dbReference type="SUPFAM" id="SSF52161">
    <property type="entry name" value="Ribosomal protein L13"/>
    <property type="match status" value="1"/>
</dbReference>
<comment type="caution">
    <text evidence="5">The sequence shown here is derived from an EMBL/GenBank/DDBJ whole genome shotgun (WGS) entry which is preliminary data.</text>
</comment>
<keyword evidence="3 4" id="KW-0687">Ribonucleoprotein</keyword>
<evidence type="ECO:0000256" key="4">
    <source>
        <dbReference type="RuleBase" id="RU003877"/>
    </source>
</evidence>
<keyword evidence="6" id="KW-1185">Reference proteome</keyword>
<protein>
    <recommendedName>
        <fullName evidence="7">Ribosomal protein L13</fullName>
    </recommendedName>
</protein>
<sequence length="203" mass="23293">MSSKQLLRGVKTEGLRFRLVDAKEKVVGRLAAQIAVLLQGKDKPTFSPWKDTGDVVVVKNARHVEFTGRKWEQKVYRWHSGYPGGLKERPVRIQREKAPEEILRRAVYGMLPKNNLRKERARKLRIFPDEEHPFVGDPRLVPWEAPPRKLRVKEGLFEVPQGFEPLNADAYRKRYGHMLPDAAVEALRQEPSGEVVIPATATE</sequence>
<evidence type="ECO:0000313" key="6">
    <source>
        <dbReference type="Proteomes" id="UP001445335"/>
    </source>
</evidence>
<dbReference type="AlphaFoldDB" id="A0AAW1RV76"/>
<dbReference type="Pfam" id="PF00572">
    <property type="entry name" value="Ribosomal_L13"/>
    <property type="match status" value="1"/>
</dbReference>